<dbReference type="PROSITE" id="PS00143">
    <property type="entry name" value="INSULINASE"/>
    <property type="match status" value="1"/>
</dbReference>
<evidence type="ECO:0008006" key="5">
    <source>
        <dbReference type="Google" id="ProtNLM"/>
    </source>
</evidence>
<reference evidence="4" key="1">
    <citation type="submission" date="2014-05" db="EMBL/GenBank/DDBJ databases">
        <title>Key roles for freshwater Actinobacteria revealed by deep metagenomic sequencing.</title>
        <authorList>
            <person name="Ghai R."/>
            <person name="Mizuno C.M."/>
            <person name="Picazo A."/>
            <person name="Camacho A."/>
            <person name="Rodriguez-Valera F."/>
        </authorList>
    </citation>
    <scope>NUCLEOTIDE SEQUENCE</scope>
</reference>
<dbReference type="InterPro" id="IPR050361">
    <property type="entry name" value="MPP/UQCRC_Complex"/>
</dbReference>
<evidence type="ECO:0000259" key="3">
    <source>
        <dbReference type="Pfam" id="PF05193"/>
    </source>
</evidence>
<dbReference type="Pfam" id="PF00675">
    <property type="entry name" value="Peptidase_M16"/>
    <property type="match status" value="1"/>
</dbReference>
<accession>A0A094Q2K4</accession>
<feature type="domain" description="Peptidase M16 N-terminal" evidence="2">
    <location>
        <begin position="13"/>
        <end position="160"/>
    </location>
</feature>
<comment type="similarity">
    <text evidence="1">Belongs to the peptidase M16 family.</text>
</comment>
<feature type="domain" description="Peptidase M16 C-terminal" evidence="3">
    <location>
        <begin position="167"/>
        <end position="345"/>
    </location>
</feature>
<dbReference type="SUPFAM" id="SSF63411">
    <property type="entry name" value="LuxS/MPP-like metallohydrolase"/>
    <property type="match status" value="2"/>
</dbReference>
<comment type="caution">
    <text evidence="4">The sequence shown here is derived from an EMBL/GenBank/DDBJ whole genome shotgun (WGS) entry which is preliminary data.</text>
</comment>
<dbReference type="GO" id="GO:0004222">
    <property type="term" value="F:metalloendopeptidase activity"/>
    <property type="evidence" value="ECO:0007669"/>
    <property type="project" value="InterPro"/>
</dbReference>
<dbReference type="PANTHER" id="PTHR11851:SF49">
    <property type="entry name" value="MITOCHONDRIAL-PROCESSING PEPTIDASE SUBUNIT ALPHA"/>
    <property type="match status" value="1"/>
</dbReference>
<dbReference type="AlphaFoldDB" id="A0A094Q2K4"/>
<dbReference type="InterPro" id="IPR011249">
    <property type="entry name" value="Metalloenz_LuxS/M16"/>
</dbReference>
<evidence type="ECO:0000313" key="4">
    <source>
        <dbReference type="EMBL" id="KGA16294.1"/>
    </source>
</evidence>
<dbReference type="FunFam" id="3.30.830.10:FF:000008">
    <property type="entry name" value="Mitochondrial-processing peptidase subunit beta"/>
    <property type="match status" value="1"/>
</dbReference>
<organism evidence="4">
    <name type="scientific">freshwater metagenome</name>
    <dbReference type="NCBI Taxonomy" id="449393"/>
    <lineage>
        <taxon>unclassified sequences</taxon>
        <taxon>metagenomes</taxon>
        <taxon>ecological metagenomes</taxon>
    </lineage>
</organism>
<dbReference type="PANTHER" id="PTHR11851">
    <property type="entry name" value="METALLOPROTEASE"/>
    <property type="match status" value="1"/>
</dbReference>
<evidence type="ECO:0000256" key="1">
    <source>
        <dbReference type="ARBA" id="ARBA00007261"/>
    </source>
</evidence>
<evidence type="ECO:0000259" key="2">
    <source>
        <dbReference type="Pfam" id="PF00675"/>
    </source>
</evidence>
<dbReference type="EMBL" id="JNSK01000070">
    <property type="protein sequence ID" value="KGA16294.1"/>
    <property type="molecule type" value="Genomic_DNA"/>
</dbReference>
<dbReference type="Gene3D" id="3.30.830.10">
    <property type="entry name" value="Metalloenzyme, LuxS/M16 peptidase-like"/>
    <property type="match status" value="2"/>
</dbReference>
<protein>
    <recommendedName>
        <fullName evidence="5">Zinc protease</fullName>
    </recommendedName>
</protein>
<dbReference type="InterPro" id="IPR007863">
    <property type="entry name" value="Peptidase_M16_C"/>
</dbReference>
<sequence length="429" mass="47060">MSVKRFVHASGLRIVTEEVPSVRSAAVGIWVNVGSRDETPAVAGASHFLEHLLFKGTARRSALEISSSIEAVGGEMNAFTSKEYTCFYARVIDTDLPMAIDVVSDLITSSIVSALDVDAERKVVLEEIAMRDDDPSDLVHDLYAETYYGDTQLGRPILGTVESIKTMSRNAVFNYYKKRYLPQDLVVAVAGNIKHKKVVEMVERALSSDGFLNVKGAPQIRGNEALRKGKQSSVGLITRKTEQAHMFYGMEGVARHDERRFAMGILASALGGGMSSRLFQEIREKRGLAYSVYAYAQQFAGSGQIGFYAGCNPTKAIEVIEIIREVLTDVAENGMTHEEIDRAKGAVRGSLVLSQEDSGSRMSRIGKNEIVYGHVMSFDDILKEISSVTHEDVCKVASEFLTKTPTLALVGPFKSESTFEKVLAKGSYR</sequence>
<dbReference type="GO" id="GO:0046872">
    <property type="term" value="F:metal ion binding"/>
    <property type="evidence" value="ECO:0007669"/>
    <property type="project" value="InterPro"/>
</dbReference>
<proteinExistence type="inferred from homology"/>
<dbReference type="GO" id="GO:0006508">
    <property type="term" value="P:proteolysis"/>
    <property type="evidence" value="ECO:0007669"/>
    <property type="project" value="InterPro"/>
</dbReference>
<gene>
    <name evidence="4" type="ORF">GM50_14970</name>
</gene>
<dbReference type="InterPro" id="IPR011765">
    <property type="entry name" value="Pept_M16_N"/>
</dbReference>
<dbReference type="InterPro" id="IPR001431">
    <property type="entry name" value="Pept_M16_Zn_BS"/>
</dbReference>
<name>A0A094Q2K4_9ZZZZ</name>
<dbReference type="Pfam" id="PF05193">
    <property type="entry name" value="Peptidase_M16_C"/>
    <property type="match status" value="1"/>
</dbReference>